<evidence type="ECO:0000256" key="11">
    <source>
        <dbReference type="PIRSR" id="PIRSR006113-2"/>
    </source>
</evidence>
<comment type="catalytic activity">
    <reaction evidence="8 9">
        <text>7,8-dihydroneopterin 3'-triphosphate + H2O = 6-carboxy-5,6,7,8-tetrahydropterin + triphosphate + acetaldehyde + 2 H(+)</text>
        <dbReference type="Rhea" id="RHEA:27966"/>
        <dbReference type="ChEBI" id="CHEBI:15343"/>
        <dbReference type="ChEBI" id="CHEBI:15377"/>
        <dbReference type="ChEBI" id="CHEBI:15378"/>
        <dbReference type="ChEBI" id="CHEBI:18036"/>
        <dbReference type="ChEBI" id="CHEBI:58462"/>
        <dbReference type="ChEBI" id="CHEBI:61032"/>
        <dbReference type="EC" id="4.1.2.50"/>
    </reaction>
</comment>
<dbReference type="InterPro" id="IPR007115">
    <property type="entry name" value="6-PTP_synth/QueD"/>
</dbReference>
<keyword evidence="6 9" id="KW-0862">Zinc</keyword>
<comment type="cofactor">
    <cofactor evidence="9 11">
        <name>Zn(2+)</name>
        <dbReference type="ChEBI" id="CHEBI:29105"/>
    </cofactor>
    <text evidence="9 11">Binds 1 zinc ion per subunit.</text>
</comment>
<comment type="similarity">
    <text evidence="2 9">Belongs to the PTPS family. QueD subfamily.</text>
</comment>
<keyword evidence="13" id="KW-1185">Reference proteome</keyword>
<dbReference type="UniPathway" id="UPA00391"/>
<sequence>MEIFREFTFEAAHRLPRVPEGHKCARLHGHSYKITVHVEAPVDAEAGWVMDFGDIKRAFKPIEAELDHYYLNDIEGLENPTSENLACWIWDRLIAELPDLSAITVRETCTSGCTYRGE</sequence>
<keyword evidence="5 9" id="KW-0671">Queuosine biosynthesis</keyword>
<comment type="pathway">
    <text evidence="1 9">Purine metabolism; 7-cyano-7-deazaguanine biosynthesis.</text>
</comment>
<dbReference type="Gene3D" id="3.30.479.10">
    <property type="entry name" value="6-pyruvoyl tetrahydropterin synthase/QueD"/>
    <property type="match status" value="1"/>
</dbReference>
<dbReference type="PANTHER" id="PTHR12589:SF7">
    <property type="entry name" value="6-PYRUVOYL TETRAHYDROBIOPTERIN SYNTHASE"/>
    <property type="match status" value="1"/>
</dbReference>
<evidence type="ECO:0000256" key="8">
    <source>
        <dbReference type="ARBA" id="ARBA00048807"/>
    </source>
</evidence>
<dbReference type="Proteomes" id="UP000198928">
    <property type="component" value="Unassembled WGS sequence"/>
</dbReference>
<evidence type="ECO:0000256" key="9">
    <source>
        <dbReference type="PIRNR" id="PIRNR006113"/>
    </source>
</evidence>
<protein>
    <recommendedName>
        <fullName evidence="3 9">6-carboxy-5,6,7,8-tetrahydropterin synthase</fullName>
        <ecNumber evidence="9">4.-.-.-</ecNumber>
    </recommendedName>
</protein>
<feature type="active site" description="Charge relay system" evidence="10">
    <location>
        <position position="107"/>
    </location>
</feature>
<feature type="binding site" evidence="11">
    <location>
        <position position="30"/>
    </location>
    <ligand>
        <name>Zn(2+)</name>
        <dbReference type="ChEBI" id="CHEBI:29105"/>
    </ligand>
</feature>
<evidence type="ECO:0000256" key="2">
    <source>
        <dbReference type="ARBA" id="ARBA00008900"/>
    </source>
</evidence>
<feature type="active site" description="Charge relay system" evidence="10">
    <location>
        <position position="68"/>
    </location>
</feature>
<dbReference type="FunFam" id="3.30.479.10:FF:000001">
    <property type="entry name" value="6-carboxy-5,6,7,8-tetrahydropterin synthase"/>
    <property type="match status" value="1"/>
</dbReference>
<feature type="binding site" evidence="11">
    <location>
        <position position="13"/>
    </location>
    <ligand>
        <name>Zn(2+)</name>
        <dbReference type="ChEBI" id="CHEBI:29105"/>
    </ligand>
</feature>
<evidence type="ECO:0000256" key="5">
    <source>
        <dbReference type="ARBA" id="ARBA00022785"/>
    </source>
</evidence>
<evidence type="ECO:0000256" key="1">
    <source>
        <dbReference type="ARBA" id="ARBA00005061"/>
    </source>
</evidence>
<dbReference type="PANTHER" id="PTHR12589">
    <property type="entry name" value="PYRUVOYL TETRAHYDROBIOPTERIN SYNTHASE"/>
    <property type="match status" value="1"/>
</dbReference>
<reference evidence="13" key="1">
    <citation type="submission" date="2016-10" db="EMBL/GenBank/DDBJ databases">
        <authorList>
            <person name="Varghese N."/>
            <person name="Submissions S."/>
        </authorList>
    </citation>
    <scope>NUCLEOTIDE SEQUENCE [LARGE SCALE GENOMIC DNA]</scope>
    <source>
        <strain evidence="13">PL19</strain>
    </source>
</reference>
<evidence type="ECO:0000313" key="13">
    <source>
        <dbReference type="Proteomes" id="UP000198928"/>
    </source>
</evidence>
<accession>A0A1I4J2K4</accession>
<proteinExistence type="inferred from homology"/>
<feature type="active site" description="Proton acceptor" evidence="10">
    <location>
        <position position="24"/>
    </location>
</feature>
<dbReference type="PIRSF" id="PIRSF006113">
    <property type="entry name" value="PTP_synth"/>
    <property type="match status" value="1"/>
</dbReference>
<name>A0A1I4J2K4_9ACTN</name>
<evidence type="ECO:0000256" key="7">
    <source>
        <dbReference type="ARBA" id="ARBA00023239"/>
    </source>
</evidence>
<dbReference type="Pfam" id="PF01242">
    <property type="entry name" value="PTPS"/>
    <property type="match status" value="1"/>
</dbReference>
<dbReference type="GO" id="GO:0008616">
    <property type="term" value="P:tRNA queuosine(34) biosynthetic process"/>
    <property type="evidence" value="ECO:0007669"/>
    <property type="project" value="UniProtKB-KW"/>
</dbReference>
<dbReference type="NCBIfam" id="TIGR03367">
    <property type="entry name" value="queuosine_QueD"/>
    <property type="match status" value="1"/>
</dbReference>
<dbReference type="SUPFAM" id="SSF55620">
    <property type="entry name" value="Tetrahydrobiopterin biosynthesis enzymes-like"/>
    <property type="match status" value="1"/>
</dbReference>
<evidence type="ECO:0000256" key="3">
    <source>
        <dbReference type="ARBA" id="ARBA00018141"/>
    </source>
</evidence>
<evidence type="ECO:0000256" key="10">
    <source>
        <dbReference type="PIRSR" id="PIRSR006113-1"/>
    </source>
</evidence>
<evidence type="ECO:0000256" key="6">
    <source>
        <dbReference type="ARBA" id="ARBA00022833"/>
    </source>
</evidence>
<evidence type="ECO:0000313" key="12">
    <source>
        <dbReference type="EMBL" id="SFL60457.1"/>
    </source>
</evidence>
<dbReference type="GO" id="GO:0046872">
    <property type="term" value="F:metal ion binding"/>
    <property type="evidence" value="ECO:0007669"/>
    <property type="project" value="UniProtKB-KW"/>
</dbReference>
<feature type="binding site" evidence="11">
    <location>
        <position position="28"/>
    </location>
    <ligand>
        <name>Zn(2+)</name>
        <dbReference type="ChEBI" id="CHEBI:29105"/>
    </ligand>
</feature>
<dbReference type="EC" id="4.-.-.-" evidence="9"/>
<evidence type="ECO:0000256" key="4">
    <source>
        <dbReference type="ARBA" id="ARBA00022723"/>
    </source>
</evidence>
<dbReference type="RefSeq" id="WP_093851851.1">
    <property type="nucleotide sequence ID" value="NZ_FOSG01000022.1"/>
</dbReference>
<organism evidence="12 13">
    <name type="scientific">Streptomyces pini</name>
    <dbReference type="NCBI Taxonomy" id="1520580"/>
    <lineage>
        <taxon>Bacteria</taxon>
        <taxon>Bacillati</taxon>
        <taxon>Actinomycetota</taxon>
        <taxon>Actinomycetes</taxon>
        <taxon>Kitasatosporales</taxon>
        <taxon>Streptomycetaceae</taxon>
        <taxon>Streptomyces</taxon>
    </lineage>
</organism>
<dbReference type="OrthoDB" id="9804698at2"/>
<dbReference type="EMBL" id="FOSG01000022">
    <property type="protein sequence ID" value="SFL60457.1"/>
    <property type="molecule type" value="Genomic_DNA"/>
</dbReference>
<dbReference type="AlphaFoldDB" id="A0A1I4J2K4"/>
<dbReference type="GO" id="GO:0070497">
    <property type="term" value="F:6-carboxytetrahydropterin synthase activity"/>
    <property type="evidence" value="ECO:0007669"/>
    <property type="project" value="UniProtKB-EC"/>
</dbReference>
<dbReference type="InterPro" id="IPR038418">
    <property type="entry name" value="6-PTP_synth/QueD_sf"/>
</dbReference>
<keyword evidence="7 9" id="KW-0456">Lyase</keyword>
<gene>
    <name evidence="12" type="ORF">SAMN05192584_12278</name>
</gene>
<keyword evidence="4 9" id="KW-0479">Metal-binding</keyword>